<reference evidence="3" key="2">
    <citation type="submission" date="2020-08" db="EMBL/GenBank/DDBJ databases">
        <title>The Agave Microbiome: Exploring the role of microbial communities in plant adaptations to desert environments.</title>
        <authorList>
            <person name="Partida-Martinez L.P."/>
        </authorList>
    </citation>
    <scope>NUCLEOTIDE SEQUENCE [LARGE SCALE GENOMIC DNA]</scope>
    <source>
        <strain evidence="3">AT2.8</strain>
    </source>
</reference>
<dbReference type="AlphaFoldDB" id="A0A852TDF1"/>
<protein>
    <submittedName>
        <fullName evidence="2">Metal-dependent peptidase</fullName>
    </submittedName>
</protein>
<organism evidence="2 3">
    <name type="scientific">Neobacillus niacini</name>
    <dbReference type="NCBI Taxonomy" id="86668"/>
    <lineage>
        <taxon>Bacteria</taxon>
        <taxon>Bacillati</taxon>
        <taxon>Bacillota</taxon>
        <taxon>Bacilli</taxon>
        <taxon>Bacillales</taxon>
        <taxon>Bacillaceae</taxon>
        <taxon>Neobacillus</taxon>
    </lineage>
</organism>
<evidence type="ECO:0000259" key="1">
    <source>
        <dbReference type="Pfam" id="PF09967"/>
    </source>
</evidence>
<reference evidence="3" key="1">
    <citation type="submission" date="2020-07" db="EMBL/GenBank/DDBJ databases">
        <authorList>
            <person name="Partida-Martinez L."/>
            <person name="Huntemann M."/>
            <person name="Clum A."/>
            <person name="Wang J."/>
            <person name="Palaniappan K."/>
            <person name="Ritter S."/>
            <person name="Chen I.-M."/>
            <person name="Stamatis D."/>
            <person name="Reddy T."/>
            <person name="O'Malley R."/>
            <person name="Daum C."/>
            <person name="Shapiro N."/>
            <person name="Ivanova N."/>
            <person name="Kyrpides N."/>
            <person name="Woyke T."/>
        </authorList>
    </citation>
    <scope>NUCLEOTIDE SEQUENCE [LARGE SCALE GENOMIC DNA]</scope>
    <source>
        <strain evidence="3">AT2.8</strain>
    </source>
</reference>
<comment type="caution">
    <text evidence="2">The sequence shown here is derived from an EMBL/GenBank/DDBJ whole genome shotgun (WGS) entry which is preliminary data.</text>
</comment>
<gene>
    <name evidence="2" type="ORF">F4694_003592</name>
</gene>
<name>A0A852TDF1_9BACI</name>
<dbReference type="InterPro" id="IPR018698">
    <property type="entry name" value="VWA-like_dom"/>
</dbReference>
<feature type="domain" description="VWA-like" evidence="1">
    <location>
        <begin position="19"/>
        <end position="134"/>
    </location>
</feature>
<proteinExistence type="predicted"/>
<accession>A0A852TDF1</accession>
<sequence length="136" mass="15694">MKWHKNLLKIIQDRQGKKLALVVDTSTNETKIDLIANIVTFFKELTPETTLVQADFKIRSTEPITEGTEIKYHTHGKASYTLALEWAEEENIETVFYITDLTGFLPEDMQVPYEVYWLVPTEFVPKAPFGKVMKVV</sequence>
<dbReference type="Pfam" id="PF09967">
    <property type="entry name" value="DUF2201"/>
    <property type="match status" value="1"/>
</dbReference>
<evidence type="ECO:0000313" key="3">
    <source>
        <dbReference type="Proteomes" id="UP000548423"/>
    </source>
</evidence>
<dbReference type="Proteomes" id="UP000548423">
    <property type="component" value="Unassembled WGS sequence"/>
</dbReference>
<dbReference type="EMBL" id="JACCBX010000007">
    <property type="protein sequence ID" value="NYE06812.1"/>
    <property type="molecule type" value="Genomic_DNA"/>
</dbReference>
<evidence type="ECO:0000313" key="2">
    <source>
        <dbReference type="EMBL" id="NYE06812.1"/>
    </source>
</evidence>